<reference evidence="2" key="1">
    <citation type="journal article" date="2023" name="G3 (Bethesda)">
        <title>Genome assembly and association tests identify interacting loci associated with vigor, precocity, and sex in interspecific pistachio rootstocks.</title>
        <authorList>
            <person name="Palmer W."/>
            <person name="Jacygrad E."/>
            <person name="Sagayaradj S."/>
            <person name="Cavanaugh K."/>
            <person name="Han R."/>
            <person name="Bertier L."/>
            <person name="Beede B."/>
            <person name="Kafkas S."/>
            <person name="Golino D."/>
            <person name="Preece J."/>
            <person name="Michelmore R."/>
        </authorList>
    </citation>
    <scope>NUCLEOTIDE SEQUENCE [LARGE SCALE GENOMIC DNA]</scope>
</reference>
<dbReference type="Proteomes" id="UP001164250">
    <property type="component" value="Chromosome 13"/>
</dbReference>
<evidence type="ECO:0000313" key="2">
    <source>
        <dbReference type="Proteomes" id="UP001164250"/>
    </source>
</evidence>
<gene>
    <name evidence="1" type="ORF">Patl1_22899</name>
</gene>
<sequence>MGYSSCCISYPRQKHSSKVILFLILLSLAVVCSHVILIYISKTSELLPIDQIEYRRNRESLIGHLPISAVTRQTIPVALHNASKNLFESLETATLTEDNLQLGLKGISASDNEVYHDGDVFLKDYKEMNRSFKIYVYPHRQDDPFANILLPTQEEPTGNYASEHYFKNVLMKSHFITEDPSEADLFYMPFSIVKMRHDPRIDVPGIPYFVRDYVFNISQRYPYWNRTGGADHFYVCCHSIGKKAAQQAASVKLNAIQVVCSANYFVSAYIPHKDASMPQIWNRPQEDPQNLVSSERNKLAFFAGRNNSPVRERVHRIWGNDTEIRAKSDWVSNIAEEQLGSKFCLHVKGYEVNTARASDALLYGCVPVIIANHYHLPFADVVNWKSFSVVLEDGDIPSLKKILKGISSEQYFMLRRNVLKVRKHFQWHTPPVDYDAFYTTMYQLWLRRSAVRISSVV</sequence>
<accession>A0ACC0ZYE8</accession>
<evidence type="ECO:0000313" key="1">
    <source>
        <dbReference type="EMBL" id="KAJ0080269.1"/>
    </source>
</evidence>
<dbReference type="EMBL" id="CM047909">
    <property type="protein sequence ID" value="KAJ0080269.1"/>
    <property type="molecule type" value="Genomic_DNA"/>
</dbReference>
<protein>
    <submittedName>
        <fullName evidence="1">Uncharacterized protein</fullName>
    </submittedName>
</protein>
<proteinExistence type="predicted"/>
<name>A0ACC0ZYE8_9ROSI</name>
<comment type="caution">
    <text evidence="1">The sequence shown here is derived from an EMBL/GenBank/DDBJ whole genome shotgun (WGS) entry which is preliminary data.</text>
</comment>
<keyword evidence="2" id="KW-1185">Reference proteome</keyword>
<organism evidence="1 2">
    <name type="scientific">Pistacia atlantica</name>
    <dbReference type="NCBI Taxonomy" id="434234"/>
    <lineage>
        <taxon>Eukaryota</taxon>
        <taxon>Viridiplantae</taxon>
        <taxon>Streptophyta</taxon>
        <taxon>Embryophyta</taxon>
        <taxon>Tracheophyta</taxon>
        <taxon>Spermatophyta</taxon>
        <taxon>Magnoliopsida</taxon>
        <taxon>eudicotyledons</taxon>
        <taxon>Gunneridae</taxon>
        <taxon>Pentapetalae</taxon>
        <taxon>rosids</taxon>
        <taxon>malvids</taxon>
        <taxon>Sapindales</taxon>
        <taxon>Anacardiaceae</taxon>
        <taxon>Pistacia</taxon>
    </lineage>
</organism>